<accession>A0A6A3CRD9</accession>
<evidence type="ECO:0000256" key="1">
    <source>
        <dbReference type="ARBA" id="ARBA00004479"/>
    </source>
</evidence>
<evidence type="ECO:0000256" key="8">
    <source>
        <dbReference type="ARBA" id="ARBA00023136"/>
    </source>
</evidence>
<dbReference type="PRINTS" id="PR00019">
    <property type="entry name" value="LEURICHRPT"/>
</dbReference>
<dbReference type="Proteomes" id="UP000436088">
    <property type="component" value="Unassembled WGS sequence"/>
</dbReference>
<gene>
    <name evidence="10" type="ORF">F3Y22_tig00003435pilonHSYRG00153</name>
</gene>
<proteinExistence type="inferred from homology"/>
<dbReference type="GO" id="GO:0016020">
    <property type="term" value="C:membrane"/>
    <property type="evidence" value="ECO:0007669"/>
    <property type="project" value="UniProtKB-SubCell"/>
</dbReference>
<dbReference type="FunFam" id="3.80.10.10:FF:000041">
    <property type="entry name" value="LRR receptor-like serine/threonine-protein kinase ERECTA"/>
    <property type="match status" value="1"/>
</dbReference>
<keyword evidence="4" id="KW-0812">Transmembrane</keyword>
<evidence type="ECO:0000256" key="3">
    <source>
        <dbReference type="ARBA" id="ARBA00022614"/>
    </source>
</evidence>
<dbReference type="Pfam" id="PF13855">
    <property type="entry name" value="LRR_8"/>
    <property type="match status" value="1"/>
</dbReference>
<protein>
    <submittedName>
        <fullName evidence="10">H/ACA ribonucleoprotein complex subunit 1-like protein 1</fullName>
    </submittedName>
</protein>
<sequence>MIFMLSGNKFSGPVPKSISNIYRLLLLDLSNNSLSGTEFPAFGPNSLIAYVDISSNNFSGKVTAGFARFTSMLSLSQNGFSGPLPENFSNLRMLKHLGLHDHNISGEFPAFFSQVSSLQVLNLRNNSIDGSISNDLSSLSSIQILNLSNNNLKSEIPPSLEKLTGMIDTPDVPVTLSEIFNFPVEIQHLIVNWKKSKQGLSIRNRDIYTFLDLSKNQFSGEIPHSLGGLKSLKLLNLSFNELSGKISEFW</sequence>
<evidence type="ECO:0000256" key="5">
    <source>
        <dbReference type="ARBA" id="ARBA00022729"/>
    </source>
</evidence>
<keyword evidence="5" id="KW-0732">Signal</keyword>
<evidence type="ECO:0000313" key="11">
    <source>
        <dbReference type="Proteomes" id="UP000436088"/>
    </source>
</evidence>
<reference evidence="10" key="1">
    <citation type="submission" date="2019-09" db="EMBL/GenBank/DDBJ databases">
        <title>Draft genome information of white flower Hibiscus syriacus.</title>
        <authorList>
            <person name="Kim Y.-M."/>
        </authorList>
    </citation>
    <scope>NUCLEOTIDE SEQUENCE [LARGE SCALE GENOMIC DNA]</scope>
    <source>
        <strain evidence="10">YM2019G1</strain>
    </source>
</reference>
<keyword evidence="6" id="KW-0677">Repeat</keyword>
<evidence type="ECO:0000256" key="7">
    <source>
        <dbReference type="ARBA" id="ARBA00022989"/>
    </source>
</evidence>
<evidence type="ECO:0000256" key="6">
    <source>
        <dbReference type="ARBA" id="ARBA00022737"/>
    </source>
</evidence>
<evidence type="ECO:0000256" key="9">
    <source>
        <dbReference type="ARBA" id="ARBA00023180"/>
    </source>
</evidence>
<dbReference type="Pfam" id="PF00560">
    <property type="entry name" value="LRR_1"/>
    <property type="match status" value="4"/>
</dbReference>
<dbReference type="GO" id="GO:1990904">
    <property type="term" value="C:ribonucleoprotein complex"/>
    <property type="evidence" value="ECO:0007669"/>
    <property type="project" value="UniProtKB-KW"/>
</dbReference>
<dbReference type="PANTHER" id="PTHR48065:SF56">
    <property type="entry name" value="RECEPTOR-LIKE PROTEIN 46"/>
    <property type="match status" value="1"/>
</dbReference>
<name>A0A6A3CRD9_HIBSY</name>
<keyword evidence="11" id="KW-1185">Reference proteome</keyword>
<organism evidence="10 11">
    <name type="scientific">Hibiscus syriacus</name>
    <name type="common">Rose of Sharon</name>
    <dbReference type="NCBI Taxonomy" id="106335"/>
    <lineage>
        <taxon>Eukaryota</taxon>
        <taxon>Viridiplantae</taxon>
        <taxon>Streptophyta</taxon>
        <taxon>Embryophyta</taxon>
        <taxon>Tracheophyta</taxon>
        <taxon>Spermatophyta</taxon>
        <taxon>Magnoliopsida</taxon>
        <taxon>eudicotyledons</taxon>
        <taxon>Gunneridae</taxon>
        <taxon>Pentapetalae</taxon>
        <taxon>rosids</taxon>
        <taxon>malvids</taxon>
        <taxon>Malvales</taxon>
        <taxon>Malvaceae</taxon>
        <taxon>Malvoideae</taxon>
        <taxon>Hibiscus</taxon>
    </lineage>
</organism>
<comment type="caution">
    <text evidence="10">The sequence shown here is derived from an EMBL/GenBank/DDBJ whole genome shotgun (WGS) entry which is preliminary data.</text>
</comment>
<keyword evidence="3" id="KW-0433">Leucine-rich repeat</keyword>
<dbReference type="PANTHER" id="PTHR48065">
    <property type="entry name" value="OS10G0469600 PROTEIN"/>
    <property type="match status" value="1"/>
</dbReference>
<dbReference type="Gene3D" id="3.80.10.10">
    <property type="entry name" value="Ribonuclease Inhibitor"/>
    <property type="match status" value="1"/>
</dbReference>
<evidence type="ECO:0000256" key="4">
    <source>
        <dbReference type="ARBA" id="ARBA00022692"/>
    </source>
</evidence>
<dbReference type="EMBL" id="VEPZ02000220">
    <property type="protein sequence ID" value="KAE8729699.1"/>
    <property type="molecule type" value="Genomic_DNA"/>
</dbReference>
<dbReference type="SUPFAM" id="SSF52058">
    <property type="entry name" value="L domain-like"/>
    <property type="match status" value="1"/>
</dbReference>
<comment type="subcellular location">
    <subcellularLocation>
        <location evidence="1">Membrane</location>
        <topology evidence="1">Single-pass type I membrane protein</topology>
    </subcellularLocation>
</comment>
<evidence type="ECO:0000256" key="2">
    <source>
        <dbReference type="ARBA" id="ARBA00009592"/>
    </source>
</evidence>
<dbReference type="PROSITE" id="PS51450">
    <property type="entry name" value="LRR"/>
    <property type="match status" value="1"/>
</dbReference>
<evidence type="ECO:0000313" key="10">
    <source>
        <dbReference type="EMBL" id="KAE8729699.1"/>
    </source>
</evidence>
<dbReference type="InterPro" id="IPR032675">
    <property type="entry name" value="LRR_dom_sf"/>
</dbReference>
<dbReference type="InterPro" id="IPR001611">
    <property type="entry name" value="Leu-rich_rpt"/>
</dbReference>
<comment type="similarity">
    <text evidence="2">Belongs to the RLP family.</text>
</comment>
<keyword evidence="9" id="KW-0325">Glycoprotein</keyword>
<keyword evidence="8" id="KW-0472">Membrane</keyword>
<dbReference type="AlphaFoldDB" id="A0A6A3CRD9"/>
<keyword evidence="7" id="KW-1133">Transmembrane helix</keyword>